<dbReference type="PANTHER" id="PTHR31299">
    <property type="entry name" value="ESTERASE, PUTATIVE (AFU_ORTHOLOGUE AFUA_1G05850)-RELATED"/>
    <property type="match status" value="1"/>
</dbReference>
<evidence type="ECO:0000313" key="3">
    <source>
        <dbReference type="Proteomes" id="UP000677265"/>
    </source>
</evidence>
<comment type="caution">
    <text evidence="1">The sequence shown here is derived from an EMBL/GenBank/DDBJ whole genome shotgun (WGS) entry which is preliminary data.</text>
</comment>
<organism evidence="1">
    <name type="scientific">Neobacillus citreus</name>
    <dbReference type="NCBI Taxonomy" id="2833578"/>
    <lineage>
        <taxon>Bacteria</taxon>
        <taxon>Bacillati</taxon>
        <taxon>Bacillota</taxon>
        <taxon>Bacilli</taxon>
        <taxon>Bacillales</taxon>
        <taxon>Bacillaceae</taxon>
        <taxon>Neobacillus</taxon>
    </lineage>
</organism>
<dbReference type="Pfam" id="PF05139">
    <property type="entry name" value="Erythro_esteras"/>
    <property type="match status" value="1"/>
</dbReference>
<dbReference type="EMBL" id="JAGYPE010000001">
    <property type="protein sequence ID" value="MBS4180595.1"/>
    <property type="molecule type" value="Genomic_DNA"/>
</dbReference>
<proteinExistence type="predicted"/>
<dbReference type="Gene3D" id="3.40.1660.10">
    <property type="entry name" value="EreA-like (biosynthetic domain)"/>
    <property type="match status" value="1"/>
</dbReference>
<dbReference type="PIRSF" id="PIRSF036794">
    <property type="entry name" value="UCP_erythr_ester"/>
    <property type="match status" value="1"/>
</dbReference>
<dbReference type="CDD" id="cd14728">
    <property type="entry name" value="Ere-like"/>
    <property type="match status" value="1"/>
</dbReference>
<evidence type="ECO:0000313" key="2">
    <source>
        <dbReference type="EMBL" id="MCH6264182.1"/>
    </source>
</evidence>
<dbReference type="InterPro" id="IPR052036">
    <property type="entry name" value="Hydrolase/PRTase-associated"/>
</dbReference>
<name>A0A942Y876_9BACI</name>
<evidence type="ECO:0000313" key="1">
    <source>
        <dbReference type="EMBL" id="MBS4180595.1"/>
    </source>
</evidence>
<dbReference type="AlphaFoldDB" id="A0A942Y876"/>
<keyword evidence="3" id="KW-1185">Reference proteome</keyword>
<dbReference type="RefSeq" id="WP_213140560.1">
    <property type="nucleotide sequence ID" value="NZ_JAGYPE020000001.1"/>
</dbReference>
<dbReference type="SUPFAM" id="SSF159501">
    <property type="entry name" value="EreA/ChaN-like"/>
    <property type="match status" value="1"/>
</dbReference>
<dbReference type="GO" id="GO:0046677">
    <property type="term" value="P:response to antibiotic"/>
    <property type="evidence" value="ECO:0007669"/>
    <property type="project" value="InterPro"/>
</dbReference>
<dbReference type="InterPro" id="IPR007815">
    <property type="entry name" value="Emycin_Estase"/>
</dbReference>
<sequence length="421" mass="48474">MNENQIQAIKNHTIPLKEVNDFQPLIEEINHQKYVLLGESSHGTSEFYKIRSELTKKLIQEKGFTFIAVEGDWPACQQVNRYIKGYDNEYTNAREVLAAFNRWPTWMWANEEIIRLIEWLKDYNHNLPTDRRIGFYGVDVYSLWESMDEIIKYLEKTNPSSVEAAKKAFACFEPFNREGQMYGVSASFYAEDCHDEVINLLTDIVTNKKKYSSSEEGQLNLEVNAIVTANAENYYRTMVVNDNESWNIRDRHMVEVITKIGSYNGKNAKGIIWEHNTHVGDARATDMADEGLVNVGQLLREQEGQENVYIVGFGTHRGTVIAADSWGVDFKRMIVPPAQKGSWEDLMHEAGNHDKLILFNETIRQHFSSRIGHRAIGVVYDPRYEHFGNYVPSVIAERYDAFIYIDSTTALEPLAVETVFV</sequence>
<reference evidence="1" key="1">
    <citation type="submission" date="2021-05" db="EMBL/GenBank/DDBJ databases">
        <title>Novel Bacillus species.</title>
        <authorList>
            <person name="Liu G."/>
        </authorList>
    </citation>
    <scope>NUCLEOTIDE SEQUENCE</scope>
    <source>
        <strain evidence="1 3">FJAT-50051</strain>
    </source>
</reference>
<dbReference type="Proteomes" id="UP000677265">
    <property type="component" value="Unassembled WGS sequence"/>
</dbReference>
<dbReference type="PANTHER" id="PTHR31299:SF0">
    <property type="entry name" value="ESTERASE, PUTATIVE (AFU_ORTHOLOGUE AFUA_1G05850)-RELATED"/>
    <property type="match status" value="1"/>
</dbReference>
<accession>A0A942Y876</accession>
<dbReference type="EMBL" id="JAGYPE020000001">
    <property type="protein sequence ID" value="MCH6264182.1"/>
    <property type="molecule type" value="Genomic_DNA"/>
</dbReference>
<dbReference type="Gene3D" id="1.20.1440.30">
    <property type="entry name" value="Biosynthetic Protein domain"/>
    <property type="match status" value="1"/>
</dbReference>
<dbReference type="Gene3D" id="3.30.1870.10">
    <property type="entry name" value="EreA-like, domain 2"/>
    <property type="match status" value="1"/>
</dbReference>
<protein>
    <submittedName>
        <fullName evidence="1">Erythromycin esterase family protein</fullName>
    </submittedName>
</protein>
<gene>
    <name evidence="2" type="ORF">KHB02_001405</name>
    <name evidence="1" type="ORF">KHB02_04210</name>
</gene>
<dbReference type="InterPro" id="IPR014622">
    <property type="entry name" value="UCP036794_erythomycin"/>
</dbReference>